<dbReference type="RefSeq" id="WP_115956269.1">
    <property type="nucleotide sequence ID" value="NZ_CBCRVL010000002.1"/>
</dbReference>
<comment type="caution">
    <text evidence="1">The sequence shown here is derived from an EMBL/GenBank/DDBJ whole genome shotgun (WGS) entry which is preliminary data.</text>
</comment>
<dbReference type="AlphaFoldDB" id="A0A3D9CUM0"/>
<protein>
    <recommendedName>
        <fullName evidence="3">Bacteriocin-protection protein</fullName>
    </recommendedName>
</protein>
<name>A0A3D9CUM0_9FLAO</name>
<dbReference type="Proteomes" id="UP000256769">
    <property type="component" value="Unassembled WGS sequence"/>
</dbReference>
<sequence>MQTSKNRQIISVHTKKDWRKWLEQHHDSEQSVWVVCNTKKSGRPVVEWSELVDEALCFGWIDSTRKTIDEHSFRQLFSRRKPNGTWSKINKEKVERLISEGLMTEAGYKSISIAKQNGSWTLLDSVEELQIPADLDKALRQYTGAEAYFTGLSKSVKKMLLQWIVLARRPETRQKRIDEIAVHAARSEKPKPFR</sequence>
<dbReference type="OrthoDB" id="9796999at2"/>
<evidence type="ECO:0000313" key="2">
    <source>
        <dbReference type="Proteomes" id="UP000256769"/>
    </source>
</evidence>
<organism evidence="1 2">
    <name type="scientific">Chryseobacterium flavum</name>
    <dbReference type="NCBI Taxonomy" id="415851"/>
    <lineage>
        <taxon>Bacteria</taxon>
        <taxon>Pseudomonadati</taxon>
        <taxon>Bacteroidota</taxon>
        <taxon>Flavobacteriia</taxon>
        <taxon>Flavobacteriales</taxon>
        <taxon>Weeksellaceae</taxon>
        <taxon>Chryseobacterium group</taxon>
        <taxon>Chryseobacterium</taxon>
    </lineage>
</organism>
<dbReference type="Pfam" id="PF13376">
    <property type="entry name" value="OmdA"/>
    <property type="match status" value="1"/>
</dbReference>
<dbReference type="EMBL" id="QNUE01000001">
    <property type="protein sequence ID" value="REC69307.1"/>
    <property type="molecule type" value="Genomic_DNA"/>
</dbReference>
<evidence type="ECO:0008006" key="3">
    <source>
        <dbReference type="Google" id="ProtNLM"/>
    </source>
</evidence>
<accession>A0A3D9CUM0</accession>
<reference evidence="1 2" key="1">
    <citation type="journal article" date="2007" name="Int. J. Syst. Evol. Microbiol.">
        <title>Chryseobacterium flavum sp. nov., isolated from polluted soil.</title>
        <authorList>
            <person name="Zhou Y."/>
            <person name="Dong J."/>
            <person name="Wang X."/>
            <person name="Huang X."/>
            <person name="Zhang K.Y."/>
            <person name="Zhang Y.Q."/>
            <person name="Guo Y.F."/>
            <person name="Lai R."/>
            <person name="Li W.J."/>
        </authorList>
    </citation>
    <scope>NUCLEOTIDE SEQUENCE [LARGE SCALE GENOMIC DNA]</scope>
    <source>
        <strain evidence="1 2">KCTC 12877</strain>
    </source>
</reference>
<evidence type="ECO:0000313" key="1">
    <source>
        <dbReference type="EMBL" id="REC69307.1"/>
    </source>
</evidence>
<keyword evidence="2" id="KW-1185">Reference proteome</keyword>
<gene>
    <name evidence="1" type="ORF">DRF59_00065</name>
</gene>
<proteinExistence type="predicted"/>